<evidence type="ECO:0000313" key="3">
    <source>
        <dbReference type="EMBL" id="AKA77271.1"/>
    </source>
</evidence>
<dbReference type="EMBL" id="CP033240">
    <property type="protein sequence ID" value="AZF82123.1"/>
    <property type="molecule type" value="Genomic_DNA"/>
</dbReference>
<evidence type="ECO:0000313" key="20">
    <source>
        <dbReference type="Proteomes" id="UP000278715"/>
    </source>
</evidence>
<dbReference type="KEGG" id="ssol:SULB_2437"/>
<dbReference type="KEGG" id="ssof:SULC_2434"/>
<organism evidence="4 14">
    <name type="scientific">Saccharolobus solfataricus</name>
    <name type="common">Sulfolobus solfataricus</name>
    <dbReference type="NCBI Taxonomy" id="2287"/>
    <lineage>
        <taxon>Archaea</taxon>
        <taxon>Thermoproteota</taxon>
        <taxon>Thermoprotei</taxon>
        <taxon>Sulfolobales</taxon>
        <taxon>Sulfolobaceae</taxon>
        <taxon>Saccharolobus</taxon>
    </lineage>
</organism>
<evidence type="ECO:0000313" key="11">
    <source>
        <dbReference type="EMBL" id="AZF84710.1"/>
    </source>
</evidence>
<evidence type="ECO:0008006" key="22">
    <source>
        <dbReference type="Google" id="ProtNLM"/>
    </source>
</evidence>
<evidence type="ECO:0000313" key="16">
    <source>
        <dbReference type="Proteomes" id="UP000269431"/>
    </source>
</evidence>
<dbReference type="EMBL" id="CP033237">
    <property type="protein sequence ID" value="AZF74289.1"/>
    <property type="molecule type" value="Genomic_DNA"/>
</dbReference>
<evidence type="ECO:0000313" key="19">
    <source>
        <dbReference type="Proteomes" id="UP000275843"/>
    </source>
</evidence>
<dbReference type="PATRIC" id="fig|2287.6.peg.2579"/>
<evidence type="ECO:0000313" key="12">
    <source>
        <dbReference type="Proteomes" id="UP000033057"/>
    </source>
</evidence>
<dbReference type="Proteomes" id="UP000033106">
    <property type="component" value="Chromosome"/>
</dbReference>
<name>A0A0E3MJY7_SACSO</name>
<dbReference type="Proteomes" id="UP000033085">
    <property type="component" value="Chromosome"/>
</dbReference>
<dbReference type="Proteomes" id="UP000269431">
    <property type="component" value="Chromosome"/>
</dbReference>
<keyword evidence="1" id="KW-1133">Transmembrane helix</keyword>
<dbReference type="RefSeq" id="WP_014511674.1">
    <property type="nucleotide sequence ID" value="NZ_CP011055.2"/>
</dbReference>
<dbReference type="Proteomes" id="UP000278715">
    <property type="component" value="Chromosome"/>
</dbReference>
<reference evidence="15 16" key="2">
    <citation type="journal article" date="2018" name="Proc. Natl. Acad. Sci. U.S.A.">
        <title>Nonmutational mechanism of inheritance in the Archaeon Sulfolobus solfataricus.</title>
        <authorList>
            <person name="Payne S."/>
            <person name="McCarthy S."/>
            <person name="Johnson T."/>
            <person name="North E."/>
            <person name="Blum P."/>
        </authorList>
    </citation>
    <scope>NUCLEOTIDE SEQUENCE [LARGE SCALE GENOMIC DNA]</scope>
    <source>
        <strain evidence="6 15">SARC-H</strain>
        <strain evidence="7 19">SARC-I</strain>
        <strain evidence="9 20">SARC-N</strain>
        <strain evidence="10 21">SARC-O</strain>
        <strain evidence="11 16">SUL120</strain>
        <strain evidence="5 17">SULG</strain>
        <strain evidence="8 18">SULM</strain>
    </source>
</reference>
<evidence type="ECO:0000313" key="18">
    <source>
        <dbReference type="Proteomes" id="UP000273443"/>
    </source>
</evidence>
<evidence type="ECO:0000313" key="17">
    <source>
        <dbReference type="Proteomes" id="UP000273194"/>
    </source>
</evidence>
<dbReference type="Proteomes" id="UP000273194">
    <property type="component" value="Chromosome"/>
</dbReference>
<evidence type="ECO:0000313" key="8">
    <source>
        <dbReference type="EMBL" id="AZF76912.1"/>
    </source>
</evidence>
<dbReference type="Proteomes" id="UP000273443">
    <property type="component" value="Chromosome"/>
</dbReference>
<dbReference type="EMBL" id="CP033241">
    <property type="protein sequence ID" value="AZF84710.1"/>
    <property type="molecule type" value="Genomic_DNA"/>
</dbReference>
<keyword evidence="1" id="KW-0812">Transmembrane</keyword>
<evidence type="ECO:0000313" key="14">
    <source>
        <dbReference type="Proteomes" id="UP000033106"/>
    </source>
</evidence>
<evidence type="ECO:0000313" key="21">
    <source>
        <dbReference type="Proteomes" id="UP000282269"/>
    </source>
</evidence>
<dbReference type="EMBL" id="CP011055">
    <property type="protein sequence ID" value="AKA74575.1"/>
    <property type="molecule type" value="Genomic_DNA"/>
</dbReference>
<evidence type="ECO:0000313" key="9">
    <source>
        <dbReference type="EMBL" id="AZF79519.1"/>
    </source>
</evidence>
<accession>A0A0E3MJY7</accession>
<evidence type="ECO:0000313" key="10">
    <source>
        <dbReference type="EMBL" id="AZF82123.1"/>
    </source>
</evidence>
<dbReference type="EMBL" id="CP033239">
    <property type="protein sequence ID" value="AZF79519.1"/>
    <property type="molecule type" value="Genomic_DNA"/>
</dbReference>
<dbReference type="EMBL" id="CP033238">
    <property type="protein sequence ID" value="AZF76912.1"/>
    <property type="molecule type" value="Genomic_DNA"/>
</dbReference>
<reference evidence="4" key="3">
    <citation type="submission" date="2018-10" db="EMBL/GenBank/DDBJ databases">
        <authorList>
            <person name="McCarthy S."/>
            <person name="Gradnigo J."/>
            <person name="Johnson T."/>
            <person name="Payne S."/>
            <person name="Lipzen A."/>
            <person name="Schackwitz W."/>
            <person name="Martin J."/>
            <person name="Moriyama E."/>
            <person name="Blum P."/>
        </authorList>
    </citation>
    <scope>NUCLEOTIDE SEQUENCE</scope>
    <source>
        <strain evidence="2">SARC-B</strain>
        <strain evidence="3">SARC-C</strain>
        <strain evidence="4">SULA</strain>
    </source>
</reference>
<dbReference type="EMBL" id="CP033235">
    <property type="protein sequence ID" value="AZF69049.1"/>
    <property type="molecule type" value="Genomic_DNA"/>
</dbReference>
<dbReference type="AlphaFoldDB" id="A0A0E3MJY7"/>
<evidence type="ECO:0000313" key="6">
    <source>
        <dbReference type="EMBL" id="AZF71669.1"/>
    </source>
</evidence>
<evidence type="ECO:0000313" key="2">
    <source>
        <dbReference type="EMBL" id="AKA74575.1"/>
    </source>
</evidence>
<feature type="transmembrane region" description="Helical" evidence="1">
    <location>
        <begin position="476"/>
        <end position="497"/>
    </location>
</feature>
<gene>
    <name evidence="4" type="ORF">SULA_2436</name>
    <name evidence="2" type="ORF">SULB_2437</name>
    <name evidence="3" type="ORF">SULC_2434</name>
    <name evidence="5" type="ORF">SULG_12345</name>
    <name evidence="6" type="ORF">SULH_12345</name>
    <name evidence="7" type="ORF">SULI_12345</name>
    <name evidence="8" type="ORF">SULM_12335</name>
    <name evidence="9" type="ORF">SULN_12335</name>
    <name evidence="10" type="ORF">SULO_12345</name>
    <name evidence="11" type="ORF">SULZ_12345</name>
</gene>
<proteinExistence type="predicted"/>
<dbReference type="EMBL" id="CP033236">
    <property type="protein sequence ID" value="AZF71669.1"/>
    <property type="molecule type" value="Genomic_DNA"/>
</dbReference>
<evidence type="ECO:0000256" key="1">
    <source>
        <dbReference type="SAM" id="Phobius"/>
    </source>
</evidence>
<evidence type="ECO:0000313" key="5">
    <source>
        <dbReference type="EMBL" id="AZF69049.1"/>
    </source>
</evidence>
<evidence type="ECO:0000313" key="7">
    <source>
        <dbReference type="EMBL" id="AZF74289.1"/>
    </source>
</evidence>
<evidence type="ECO:0000313" key="4">
    <source>
        <dbReference type="EMBL" id="AKA79963.1"/>
    </source>
</evidence>
<evidence type="ECO:0000313" key="15">
    <source>
        <dbReference type="Proteomes" id="UP000267993"/>
    </source>
</evidence>
<dbReference type="Proteomes" id="UP000275843">
    <property type="component" value="Chromosome"/>
</dbReference>
<protein>
    <recommendedName>
        <fullName evidence="22">Thermopsin</fullName>
    </recommendedName>
</protein>
<dbReference type="KEGG" id="ssoa:SULA_2436"/>
<reference evidence="12 13" key="1">
    <citation type="journal article" date="2015" name="Genome Announc.">
        <title>Complete Genome Sequence of Sulfolobus solfataricus Strain 98/2 and Evolved Derivatives.</title>
        <authorList>
            <person name="McCarthy S."/>
            <person name="Gradnigo J."/>
            <person name="Johnson T."/>
            <person name="Payne S."/>
            <person name="Lipzen A."/>
            <person name="Martin J."/>
            <person name="Schackwitz W."/>
            <person name="Moriyama E."/>
            <person name="Blum P."/>
        </authorList>
    </citation>
    <scope>NUCLEOTIDE SEQUENCE [LARGE SCALE GENOMIC DNA]</scope>
    <source>
        <strain evidence="12">98/2 SULC</strain>
        <strain evidence="2">SARC-B</strain>
        <strain evidence="3">SARC-C</strain>
        <strain evidence="4 14">SULA</strain>
        <strain evidence="13">SULB</strain>
    </source>
</reference>
<dbReference type="EMBL" id="CP011057">
    <property type="protein sequence ID" value="AKA79963.1"/>
    <property type="molecule type" value="Genomic_DNA"/>
</dbReference>
<keyword evidence="1" id="KW-0472">Membrane</keyword>
<evidence type="ECO:0000313" key="13">
    <source>
        <dbReference type="Proteomes" id="UP000033085"/>
    </source>
</evidence>
<dbReference type="Proteomes" id="UP000267993">
    <property type="component" value="Chromosome"/>
</dbReference>
<dbReference type="Proteomes" id="UP000033057">
    <property type="component" value="Chromosome"/>
</dbReference>
<dbReference type="Proteomes" id="UP000282269">
    <property type="component" value="Chromosome"/>
</dbReference>
<dbReference type="EMBL" id="CP011056">
    <property type="protein sequence ID" value="AKA77271.1"/>
    <property type="molecule type" value="Genomic_DNA"/>
</dbReference>
<dbReference type="GeneID" id="44130387"/>
<sequence>MKLKILLLIPILLSLSTLTLAGSVSNSLYVMYQQYSSTLQITPSHITYKYSSSAYNTTISSTSDERTITYKSYSFDVNEGELTNYTGQISVDVSPFNISVTSQIPQLARVLLIEPGLIDEVIWAGFINTSSTVRGLAYFNNTATLVLQFLNGSSFANVTFNILHTQATYQKKLTLLLHKVNLTITGELQISVTIQGTEPQRYHEMEFDYEGMRVQAPYNTSIAYFNGTYVPSMIWSKEVSGLLATELTNLQGSVDFTDIEFFGLNGTVVGSLDNTFSSIYFNHQGLLLNVTYNSLSSKIKIVINPNAEYAKPSVATTVSVNGNPAVIVITNQGIESTATVNLYHKVVIIGPATLVYVNTTSNGAYVTVFPNGSYEYVSQVEPSVTVSNITLGGRTYIAQIVNISSSSNYVIFNVSMAKNETFTVFKQSSSGMVELNPNNYFIYSGKIVVFDDPSMTYYVVYGYYPSSSSLSISSGLLPLIIVAIVFIMAIVVVILALRRR</sequence>